<reference evidence="3" key="1">
    <citation type="submission" date="2016-10" db="EMBL/GenBank/DDBJ databases">
        <authorList>
            <person name="Varghese N."/>
            <person name="Submissions S."/>
        </authorList>
    </citation>
    <scope>NUCLEOTIDE SEQUENCE [LARGE SCALE GENOMIC DNA]</scope>
    <source>
        <strain evidence="3">M83</strain>
    </source>
</reference>
<dbReference type="InterPro" id="IPR036653">
    <property type="entry name" value="CinA-like_C"/>
</dbReference>
<dbReference type="OrthoDB" id="9801454at2"/>
<dbReference type="Gene3D" id="3.90.950.20">
    <property type="entry name" value="CinA-like"/>
    <property type="match status" value="1"/>
</dbReference>
<feature type="domain" description="CinA C-terminal" evidence="1">
    <location>
        <begin position="10"/>
        <end position="159"/>
    </location>
</feature>
<dbReference type="EMBL" id="FNHZ01000002">
    <property type="protein sequence ID" value="SDM74287.1"/>
    <property type="molecule type" value="Genomic_DNA"/>
</dbReference>
<dbReference type="NCBIfam" id="TIGR00199">
    <property type="entry name" value="PncC_domain"/>
    <property type="match status" value="1"/>
</dbReference>
<gene>
    <name evidence="2" type="ORF">SAMN05216544_1039</name>
</gene>
<accession>A0A1G9VQB3</accession>
<dbReference type="InterPro" id="IPR008136">
    <property type="entry name" value="CinA_C"/>
</dbReference>
<organism evidence="2 3">
    <name type="scientific">Lachnospira pectinoschiza</name>
    <dbReference type="NCBI Taxonomy" id="28052"/>
    <lineage>
        <taxon>Bacteria</taxon>
        <taxon>Bacillati</taxon>
        <taxon>Bacillota</taxon>
        <taxon>Clostridia</taxon>
        <taxon>Lachnospirales</taxon>
        <taxon>Lachnospiraceae</taxon>
        <taxon>Lachnospira</taxon>
    </lineage>
</organism>
<sequence length="161" mass="17129">MPNESFIKGLDAAAVRILKDKGLVLTTAESCTGGMVSSLIVNISGASNVFKEGFVTYCDEAKEELLGVSHETMLKYKAVSAEVASEMAKGACKKAKADIAVSITGVAGPSMEDGKPVGLVYIACHYKDETIVKEFNFTGDRKSVREQAAFNALKLVIDTVK</sequence>
<evidence type="ECO:0000313" key="3">
    <source>
        <dbReference type="Proteomes" id="UP000187651"/>
    </source>
</evidence>
<dbReference type="AlphaFoldDB" id="A0A1G9VQB3"/>
<keyword evidence="3" id="KW-1185">Reference proteome</keyword>
<dbReference type="RefSeq" id="WP_074521235.1">
    <property type="nucleotide sequence ID" value="NZ_FNHZ01000002.1"/>
</dbReference>
<dbReference type="SUPFAM" id="SSF142433">
    <property type="entry name" value="CinA-like"/>
    <property type="match status" value="1"/>
</dbReference>
<name>A0A1G9VQB3_9FIRM</name>
<proteinExistence type="predicted"/>
<evidence type="ECO:0000313" key="2">
    <source>
        <dbReference type="EMBL" id="SDM74287.1"/>
    </source>
</evidence>
<protein>
    <submittedName>
        <fullName evidence="2">Nicotinamide-nucleotide amidase/nicotinamide-nucleotide amidase</fullName>
    </submittedName>
</protein>
<dbReference type="Proteomes" id="UP000187651">
    <property type="component" value="Unassembled WGS sequence"/>
</dbReference>
<dbReference type="Pfam" id="PF02464">
    <property type="entry name" value="CinA"/>
    <property type="match status" value="1"/>
</dbReference>
<evidence type="ECO:0000259" key="1">
    <source>
        <dbReference type="Pfam" id="PF02464"/>
    </source>
</evidence>